<name>A0AAD5G5A5_AMBAR</name>
<dbReference type="EMBL" id="JAMZMK010011013">
    <property type="protein sequence ID" value="KAI7729370.1"/>
    <property type="molecule type" value="Genomic_DNA"/>
</dbReference>
<protein>
    <submittedName>
        <fullName evidence="1">Uncharacterized protein</fullName>
    </submittedName>
</protein>
<sequence length="179" mass="20160">MSVEMFLPCSRILLCSQVDDPKNEAALNVRCKKSPKNLEIQLLSQFKITTFHLNTTVLQLMTCLEPNMNSQNHWQEKRNINHLLLEGIVSICRKNNNGPAAVRNLQLGSTNETTTQQLQTCKYMSDKYSQLPRSVTVGQSKPILPIAKMKMKPAPTRTTATRLGTTSSFEAMISPVYTF</sequence>
<reference evidence="1" key="1">
    <citation type="submission" date="2022-06" db="EMBL/GenBank/DDBJ databases">
        <title>Uncovering the hologenomic basis of an extraordinary plant invasion.</title>
        <authorList>
            <person name="Bieker V.C."/>
            <person name="Martin M.D."/>
            <person name="Gilbert T."/>
            <person name="Hodgins K."/>
            <person name="Battlay P."/>
            <person name="Petersen B."/>
            <person name="Wilson J."/>
        </authorList>
    </citation>
    <scope>NUCLEOTIDE SEQUENCE</scope>
    <source>
        <strain evidence="1">AA19_3_7</strain>
        <tissue evidence="1">Leaf</tissue>
    </source>
</reference>
<comment type="caution">
    <text evidence="1">The sequence shown here is derived from an EMBL/GenBank/DDBJ whole genome shotgun (WGS) entry which is preliminary data.</text>
</comment>
<dbReference type="Proteomes" id="UP001206925">
    <property type="component" value="Unassembled WGS sequence"/>
</dbReference>
<proteinExistence type="predicted"/>
<keyword evidence="2" id="KW-1185">Reference proteome</keyword>
<organism evidence="1 2">
    <name type="scientific">Ambrosia artemisiifolia</name>
    <name type="common">Common ragweed</name>
    <dbReference type="NCBI Taxonomy" id="4212"/>
    <lineage>
        <taxon>Eukaryota</taxon>
        <taxon>Viridiplantae</taxon>
        <taxon>Streptophyta</taxon>
        <taxon>Embryophyta</taxon>
        <taxon>Tracheophyta</taxon>
        <taxon>Spermatophyta</taxon>
        <taxon>Magnoliopsida</taxon>
        <taxon>eudicotyledons</taxon>
        <taxon>Gunneridae</taxon>
        <taxon>Pentapetalae</taxon>
        <taxon>asterids</taxon>
        <taxon>campanulids</taxon>
        <taxon>Asterales</taxon>
        <taxon>Asteraceae</taxon>
        <taxon>Asteroideae</taxon>
        <taxon>Heliantheae alliance</taxon>
        <taxon>Heliantheae</taxon>
        <taxon>Ambrosia</taxon>
    </lineage>
</organism>
<evidence type="ECO:0000313" key="1">
    <source>
        <dbReference type="EMBL" id="KAI7729370.1"/>
    </source>
</evidence>
<evidence type="ECO:0000313" key="2">
    <source>
        <dbReference type="Proteomes" id="UP001206925"/>
    </source>
</evidence>
<accession>A0AAD5G5A5</accession>
<dbReference type="AlphaFoldDB" id="A0AAD5G5A5"/>
<gene>
    <name evidence="1" type="ORF">M8C21_007782</name>
</gene>